<keyword evidence="2" id="KW-0460">Magnesium</keyword>
<dbReference type="SFLD" id="SFLDS00005">
    <property type="entry name" value="Isoprenoid_Synthase_Type_I"/>
    <property type="match status" value="1"/>
</dbReference>
<keyword evidence="3" id="KW-0456">Lyase</keyword>
<dbReference type="InterPro" id="IPR008930">
    <property type="entry name" value="Terpenoid_cyclase/PrenylTrfase"/>
</dbReference>
<dbReference type="GO" id="GO:0010333">
    <property type="term" value="F:terpene synthase activity"/>
    <property type="evidence" value="ECO:0007669"/>
    <property type="project" value="InterPro"/>
</dbReference>
<dbReference type="PANTHER" id="PTHR31225">
    <property type="entry name" value="OS04G0344100 PROTEIN-RELATED"/>
    <property type="match status" value="1"/>
</dbReference>
<dbReference type="Pfam" id="PF01397">
    <property type="entry name" value="Terpene_synth"/>
    <property type="match status" value="1"/>
</dbReference>
<sequence>MSSNTMEAHGSTNHSSVPCGGDGTIRFLANFHPTIWGDYFIENYPLPSNLQKSEACIEKRREELKVEVMNLLKNANDYLQEMELIDILQRLGVAYHFEKKIDEILSQIFKEHMEDDNLHAVALRFRLLRQHGYNMPTNIFIKFKEVDGSFKATLRNDVKGLLSLYEAAYLGIPKDNLLDEALNFAKLHLKSMESHMKTPLAVRVLDAFEMPLHRRTTRLEAKNYISIYQQDDGRINVVLELAKLDFHILQSIHREEVRSISMWWKALGLAKKLTFCRDRVVEGYFWILGVYFEPQYSRARIYLTKVLALLSIMDDIYDTYGIAEELQAFTEVIRRWDIEAVDQLDEVYKLYFLNLYNTFKEFEDELAKEGNSYRVEYLKESVKELSRAYLEEVKWRDEGYVPPLKEYLNVSQISTVHVALSCASFVGMGEEATKEAFDWVTSFPRIIKSSCLIGRLLDDVASNEFEHERKHVSSAVHCYIKEHGTSVQEAYEKLRGMIEDEWKIMNQEYLCMTTMPMSLIRPIINLPRMAETVYKKCDSYTHSLSTMKDYIMSLLVEPISF</sequence>
<dbReference type="GO" id="GO:0016102">
    <property type="term" value="P:diterpenoid biosynthetic process"/>
    <property type="evidence" value="ECO:0007669"/>
    <property type="project" value="InterPro"/>
</dbReference>
<dbReference type="FunFam" id="1.50.10.130:FF:000001">
    <property type="entry name" value="Isoprene synthase, chloroplastic"/>
    <property type="match status" value="1"/>
</dbReference>
<evidence type="ECO:0000256" key="4">
    <source>
        <dbReference type="SAM" id="Coils"/>
    </source>
</evidence>
<dbReference type="SUPFAM" id="SSF48576">
    <property type="entry name" value="Terpenoid synthases"/>
    <property type="match status" value="1"/>
</dbReference>
<reference evidence="7" key="1">
    <citation type="journal article" date="2000" name="Plant Sci.">
        <title>A mesocarp-and species-specific cDNA clone from oil palm encodes for sesquiterpene synthase.</title>
        <authorList>
            <person name="Shah F.H."/>
            <person name="Cha T.S."/>
        </authorList>
    </citation>
    <scope>NUCLEOTIDE SEQUENCE</scope>
    <source>
        <tissue evidence="7">Mesocarp</tissue>
    </source>
</reference>
<dbReference type="InterPro" id="IPR005630">
    <property type="entry name" value="Terpene_synthase_metal-bd"/>
</dbReference>
<dbReference type="Gene3D" id="1.50.10.130">
    <property type="entry name" value="Terpene synthase, N-terminal domain"/>
    <property type="match status" value="1"/>
</dbReference>
<keyword evidence="4" id="KW-0175">Coiled coil</keyword>
<name>O81634_ELAOL</name>
<evidence type="ECO:0000256" key="2">
    <source>
        <dbReference type="ARBA" id="ARBA00022842"/>
    </source>
</evidence>
<feature type="domain" description="Terpene synthase metal-binding" evidence="6">
    <location>
        <begin position="265"/>
        <end position="503"/>
    </location>
</feature>
<accession>O81634</accession>
<dbReference type="SFLD" id="SFLDG01019">
    <property type="entry name" value="Terpene_Cyclase_Like_1_C_Termi"/>
    <property type="match status" value="1"/>
</dbReference>
<evidence type="ECO:0000256" key="3">
    <source>
        <dbReference type="ARBA" id="ARBA00023239"/>
    </source>
</evidence>
<protein>
    <submittedName>
        <fullName evidence="7">Sesquiterpene synthase</fullName>
    </submittedName>
</protein>
<dbReference type="InterPro" id="IPR001906">
    <property type="entry name" value="Terpene_synth_N"/>
</dbReference>
<dbReference type="InterPro" id="IPR034741">
    <property type="entry name" value="Terpene_cyclase-like_1_C"/>
</dbReference>
<keyword evidence="1" id="KW-0479">Metal-binding</keyword>
<evidence type="ECO:0000259" key="6">
    <source>
        <dbReference type="Pfam" id="PF03936"/>
    </source>
</evidence>
<dbReference type="CDD" id="cd00684">
    <property type="entry name" value="Terpene_cyclase_plant_C1"/>
    <property type="match status" value="1"/>
</dbReference>
<evidence type="ECO:0000259" key="5">
    <source>
        <dbReference type="Pfam" id="PF01397"/>
    </source>
</evidence>
<dbReference type="FunFam" id="1.10.600.10:FF:000007">
    <property type="entry name" value="Isoprene synthase, chloroplastic"/>
    <property type="match status" value="1"/>
</dbReference>
<dbReference type="EMBL" id="AF080245">
    <property type="protein sequence ID" value="AAC31570.2"/>
    <property type="molecule type" value="mRNA"/>
</dbReference>
<dbReference type="GO" id="GO:0000287">
    <property type="term" value="F:magnesium ion binding"/>
    <property type="evidence" value="ECO:0007669"/>
    <property type="project" value="InterPro"/>
</dbReference>
<dbReference type="Gene3D" id="1.10.600.10">
    <property type="entry name" value="Farnesyl Diphosphate Synthase"/>
    <property type="match status" value="1"/>
</dbReference>
<feature type="domain" description="Terpene synthase N-terminal" evidence="5">
    <location>
        <begin position="35"/>
        <end position="204"/>
    </location>
</feature>
<dbReference type="Pfam" id="PF03936">
    <property type="entry name" value="Terpene_synth_C"/>
    <property type="match status" value="1"/>
</dbReference>
<proteinExistence type="evidence at transcript level"/>
<dbReference type="PANTHER" id="PTHR31225:SF93">
    <property type="entry name" value="ALPHA-HUMULENE_(-)-(E)-BETA-CARYOPHYLLENE SYNTHASE"/>
    <property type="match status" value="1"/>
</dbReference>
<evidence type="ECO:0000313" key="7">
    <source>
        <dbReference type="EMBL" id="AAC31570.2"/>
    </source>
</evidence>
<dbReference type="AlphaFoldDB" id="O81634"/>
<dbReference type="InterPro" id="IPR008949">
    <property type="entry name" value="Isoprenoid_synthase_dom_sf"/>
</dbReference>
<dbReference type="InterPro" id="IPR036965">
    <property type="entry name" value="Terpene_synth_N_sf"/>
</dbReference>
<evidence type="ECO:0000256" key="1">
    <source>
        <dbReference type="ARBA" id="ARBA00022723"/>
    </source>
</evidence>
<organism evidence="7">
    <name type="scientific">Elaeis oleifera</name>
    <name type="common">American oil palm</name>
    <name type="synonym">Corozo oleifera</name>
    <dbReference type="NCBI Taxonomy" id="80265"/>
    <lineage>
        <taxon>Eukaryota</taxon>
        <taxon>Viridiplantae</taxon>
        <taxon>Streptophyta</taxon>
        <taxon>Embryophyta</taxon>
        <taxon>Tracheophyta</taxon>
        <taxon>Spermatophyta</taxon>
        <taxon>Magnoliopsida</taxon>
        <taxon>Liliopsida</taxon>
        <taxon>Arecaceae</taxon>
        <taxon>Arecoideae</taxon>
        <taxon>Cocoseae</taxon>
        <taxon>Elaeidinae</taxon>
        <taxon>Elaeis</taxon>
    </lineage>
</organism>
<dbReference type="SUPFAM" id="SSF48239">
    <property type="entry name" value="Terpenoid cyclases/Protein prenyltransferases"/>
    <property type="match status" value="1"/>
</dbReference>
<dbReference type="InterPro" id="IPR050148">
    <property type="entry name" value="Terpene_synthase-like"/>
</dbReference>
<feature type="coiled-coil region" evidence="4">
    <location>
        <begin position="54"/>
        <end position="81"/>
    </location>
</feature>
<dbReference type="InterPro" id="IPR044814">
    <property type="entry name" value="Terpene_cyclase_plant_C1"/>
</dbReference>